<sequence length="351" mass="38236">MIGSLFLRVENVWGLLLLGALPLILGWQCQRARALAKERLAVDPREEAHHWPRQGRRWETVFLCVAVLAAAAGAAGLRWGWKLPVADWHRCEFWLLLDTSLSMRAQDGSGEGDRNRSFSRLEWAKGLCSELFARFPGARFGIVPFAGDASVLSLPSTDRDEFRYYLETASSVPKASGTDLVEPLSLLASEWARNSPSGPMPVLVLLSDGGKEEGKEVPIAKIVETAKEIQALSPRVLFVCLSIGGERGAVVPWGSVAEKLPGAEEFRSTGGFRTARFDPPLESVAHSTGGLFFRAKESSADTICRAVEQRLEKSGLHPERKAASGGSGGSWGWATLGLVSLLLLTTLWSRQ</sequence>
<evidence type="ECO:0000256" key="1">
    <source>
        <dbReference type="SAM" id="Phobius"/>
    </source>
</evidence>
<feature type="transmembrane region" description="Helical" evidence="1">
    <location>
        <begin position="60"/>
        <end position="81"/>
    </location>
</feature>
<reference evidence="3" key="1">
    <citation type="submission" date="2019-09" db="EMBL/GenBank/DDBJ databases">
        <authorList>
            <person name="Cremers G."/>
        </authorList>
    </citation>
    <scope>NUCLEOTIDE SEQUENCE [LARGE SCALE GENOMIC DNA]</scope>
    <source>
        <strain evidence="3">3B</strain>
    </source>
</reference>
<dbReference type="AlphaFoldDB" id="A0A5E6M7F7"/>
<dbReference type="OrthoDB" id="9807628at2"/>
<feature type="transmembrane region" description="Helical" evidence="1">
    <location>
        <begin position="12"/>
        <end position="29"/>
    </location>
</feature>
<dbReference type="PROSITE" id="PS50234">
    <property type="entry name" value="VWFA"/>
    <property type="match status" value="1"/>
</dbReference>
<accession>A0A5E6M7F7</accession>
<proteinExistence type="predicted"/>
<evidence type="ECO:0000313" key="3">
    <source>
        <dbReference type="EMBL" id="VVM05246.1"/>
    </source>
</evidence>
<protein>
    <recommendedName>
        <fullName evidence="2">VWFA domain-containing protein</fullName>
    </recommendedName>
</protein>
<name>A0A5E6M7F7_9BACT</name>
<keyword evidence="1" id="KW-0812">Transmembrane</keyword>
<dbReference type="SMART" id="SM00327">
    <property type="entry name" value="VWA"/>
    <property type="match status" value="1"/>
</dbReference>
<dbReference type="Proteomes" id="UP000381693">
    <property type="component" value="Unassembled WGS sequence"/>
</dbReference>
<keyword evidence="1" id="KW-0472">Membrane</keyword>
<keyword evidence="1" id="KW-1133">Transmembrane helix</keyword>
<keyword evidence="4" id="KW-1185">Reference proteome</keyword>
<feature type="domain" description="VWFA" evidence="2">
    <location>
        <begin position="92"/>
        <end position="288"/>
    </location>
</feature>
<dbReference type="SUPFAM" id="SSF53300">
    <property type="entry name" value="vWA-like"/>
    <property type="match status" value="1"/>
</dbReference>
<dbReference type="InterPro" id="IPR002035">
    <property type="entry name" value="VWF_A"/>
</dbReference>
<evidence type="ECO:0000259" key="2">
    <source>
        <dbReference type="PROSITE" id="PS50234"/>
    </source>
</evidence>
<evidence type="ECO:0000313" key="4">
    <source>
        <dbReference type="Proteomes" id="UP000381693"/>
    </source>
</evidence>
<dbReference type="RefSeq" id="WP_142524580.1">
    <property type="nucleotide sequence ID" value="NZ_CABFUZ020000082.1"/>
</dbReference>
<dbReference type="Gene3D" id="3.40.50.410">
    <property type="entry name" value="von Willebrand factor, type A domain"/>
    <property type="match status" value="1"/>
</dbReference>
<dbReference type="EMBL" id="CABFUZ020000082">
    <property type="protein sequence ID" value="VVM05246.1"/>
    <property type="molecule type" value="Genomic_DNA"/>
</dbReference>
<organism evidence="3 4">
    <name type="scientific">Methylacidimicrobium cyclopophantes</name>
    <dbReference type="NCBI Taxonomy" id="1041766"/>
    <lineage>
        <taxon>Bacteria</taxon>
        <taxon>Pseudomonadati</taxon>
        <taxon>Verrucomicrobiota</taxon>
        <taxon>Methylacidimicrobium</taxon>
    </lineage>
</organism>
<gene>
    <name evidence="3" type="ORF">MAMC_00478</name>
</gene>
<dbReference type="InterPro" id="IPR036465">
    <property type="entry name" value="vWFA_dom_sf"/>
</dbReference>
<comment type="caution">
    <text evidence="3">The sequence shown here is derived from an EMBL/GenBank/DDBJ whole genome shotgun (WGS) entry which is preliminary data.</text>
</comment>
<dbReference type="Pfam" id="PF13519">
    <property type="entry name" value="VWA_2"/>
    <property type="match status" value="1"/>
</dbReference>